<feature type="coiled-coil region" evidence="2">
    <location>
        <begin position="23"/>
        <end position="92"/>
    </location>
</feature>
<dbReference type="InterPro" id="IPR011055">
    <property type="entry name" value="Dup_hybrid_motif"/>
</dbReference>
<dbReference type="Pfam" id="PF24568">
    <property type="entry name" value="CC_PcsB"/>
    <property type="match status" value="1"/>
</dbReference>
<evidence type="ECO:0000256" key="2">
    <source>
        <dbReference type="SAM" id="Coils"/>
    </source>
</evidence>
<proteinExistence type="predicted"/>
<dbReference type="EMBL" id="CYZU01000003">
    <property type="protein sequence ID" value="CUN80107.1"/>
    <property type="molecule type" value="Genomic_DNA"/>
</dbReference>
<dbReference type="GO" id="GO:0004222">
    <property type="term" value="F:metalloendopeptidase activity"/>
    <property type="evidence" value="ECO:0007669"/>
    <property type="project" value="TreeGrafter"/>
</dbReference>
<name>A0A173ZVR0_9FIRM</name>
<dbReference type="CDD" id="cd12797">
    <property type="entry name" value="M23_peptidase"/>
    <property type="match status" value="1"/>
</dbReference>
<dbReference type="Gene3D" id="6.10.250.3150">
    <property type="match status" value="1"/>
</dbReference>
<accession>A0A173ZVR0</accession>
<dbReference type="OrthoDB" id="9809488at2"/>
<dbReference type="AlphaFoldDB" id="A0A173ZVR0"/>
<dbReference type="Pfam" id="PF01551">
    <property type="entry name" value="Peptidase_M23"/>
    <property type="match status" value="1"/>
</dbReference>
<dbReference type="InterPro" id="IPR050570">
    <property type="entry name" value="Cell_wall_metabolism_enzyme"/>
</dbReference>
<feature type="compositionally biased region" description="Low complexity" evidence="3">
    <location>
        <begin position="224"/>
        <end position="239"/>
    </location>
</feature>
<feature type="domain" description="Peptidoglycan hydrolase PcsB coiled-coil" evidence="6">
    <location>
        <begin position="95"/>
        <end position="159"/>
    </location>
</feature>
<dbReference type="InterPro" id="IPR016047">
    <property type="entry name" value="M23ase_b-sheet_dom"/>
</dbReference>
<dbReference type="PANTHER" id="PTHR21666">
    <property type="entry name" value="PEPTIDASE-RELATED"/>
    <property type="match status" value="1"/>
</dbReference>
<dbReference type="InterPro" id="IPR057309">
    <property type="entry name" value="PcsB_CC"/>
</dbReference>
<evidence type="ECO:0000256" key="1">
    <source>
        <dbReference type="ARBA" id="ARBA00022729"/>
    </source>
</evidence>
<dbReference type="Proteomes" id="UP000095544">
    <property type="component" value="Unassembled WGS sequence"/>
</dbReference>
<keyword evidence="1 4" id="KW-0732">Signal</keyword>
<evidence type="ECO:0000256" key="4">
    <source>
        <dbReference type="SAM" id="SignalP"/>
    </source>
</evidence>
<gene>
    <name evidence="7" type="primary">lytM</name>
    <name evidence="7" type="ORF">ERS852491_00541</name>
</gene>
<dbReference type="PANTHER" id="PTHR21666:SF270">
    <property type="entry name" value="MUREIN HYDROLASE ACTIVATOR ENVC"/>
    <property type="match status" value="1"/>
</dbReference>
<evidence type="ECO:0000259" key="6">
    <source>
        <dbReference type="Pfam" id="PF24568"/>
    </source>
</evidence>
<feature type="signal peptide" evidence="4">
    <location>
        <begin position="1"/>
        <end position="27"/>
    </location>
</feature>
<evidence type="ECO:0000313" key="7">
    <source>
        <dbReference type="EMBL" id="CUN80107.1"/>
    </source>
</evidence>
<dbReference type="SUPFAM" id="SSF51261">
    <property type="entry name" value="Duplicated hybrid motif"/>
    <property type="match status" value="1"/>
</dbReference>
<feature type="compositionally biased region" description="Polar residues" evidence="3">
    <location>
        <begin position="247"/>
        <end position="259"/>
    </location>
</feature>
<dbReference type="Gene3D" id="2.70.70.10">
    <property type="entry name" value="Glucose Permease (Domain IIA)"/>
    <property type="match status" value="1"/>
</dbReference>
<feature type="region of interest" description="Disordered" evidence="3">
    <location>
        <begin position="224"/>
        <end position="259"/>
    </location>
</feature>
<dbReference type="RefSeq" id="WP_055150814.1">
    <property type="nucleotide sequence ID" value="NZ_CYZU01000003.1"/>
</dbReference>
<dbReference type="EC" id="3.4.24.75" evidence="7"/>
<sequence length="381" mass="41378">MRRRKRSIISTVLVIALSLGMVLNVNAATVDEAQKKAEELENQKKAAEKEKDSLASQLNSIIADMNDTKEKLEKKQDEIQKAEDELVQAKVDENDQYESMKKRIKFMYENGNSQLLEILVSSDSIGDLLNKAEYVSQISAYDRDMLIEFQDVVKDVEEKEASLKDEYEVLSGLQDELVVKQNEVQALLDSKKIQLADLEKQIGDNAATLQKLIEEAEAERIKQEQQLAAQQAAQQQQQSSGGGGSYTPPSTTPVVSGSGQFTNPCPGAVISSTFGYRDFDGAFHKGLDLAAGEGTPTYAAADGTVVIAGWSDSAGNWVVINHGNGLTTKYMHHSALCVTAGQTVVKGQQIGYVGNTGNSFGAHLHFQVESGGVAVDPLGYL</sequence>
<dbReference type="STRING" id="39482.ERS852491_00541"/>
<feature type="chain" id="PRO_5008017208" evidence="4">
    <location>
        <begin position="28"/>
        <end position="381"/>
    </location>
</feature>
<keyword evidence="7" id="KW-0378">Hydrolase</keyword>
<evidence type="ECO:0000256" key="3">
    <source>
        <dbReference type="SAM" id="MobiDB-lite"/>
    </source>
</evidence>
<keyword evidence="2" id="KW-0175">Coiled coil</keyword>
<protein>
    <submittedName>
        <fullName evidence="7">Glycyl-glycine endopeptidase lytM</fullName>
        <ecNumber evidence="7">3.4.24.75</ecNumber>
    </submittedName>
</protein>
<reference evidence="7 8" key="1">
    <citation type="submission" date="2015-09" db="EMBL/GenBank/DDBJ databases">
        <authorList>
            <consortium name="Pathogen Informatics"/>
        </authorList>
    </citation>
    <scope>NUCLEOTIDE SEQUENCE [LARGE SCALE GENOMIC DNA]</scope>
    <source>
        <strain evidence="7 8">2789STDY5834876</strain>
    </source>
</reference>
<evidence type="ECO:0000313" key="8">
    <source>
        <dbReference type="Proteomes" id="UP000095544"/>
    </source>
</evidence>
<feature type="domain" description="M23ase beta-sheet core" evidence="5">
    <location>
        <begin position="283"/>
        <end position="377"/>
    </location>
</feature>
<evidence type="ECO:0000259" key="5">
    <source>
        <dbReference type="Pfam" id="PF01551"/>
    </source>
</evidence>
<organism evidence="7 8">
    <name type="scientific">Faecalicatena contorta</name>
    <dbReference type="NCBI Taxonomy" id="39482"/>
    <lineage>
        <taxon>Bacteria</taxon>
        <taxon>Bacillati</taxon>
        <taxon>Bacillota</taxon>
        <taxon>Clostridia</taxon>
        <taxon>Lachnospirales</taxon>
        <taxon>Lachnospiraceae</taxon>
        <taxon>Faecalicatena</taxon>
    </lineage>
</organism>